<reference evidence="1" key="1">
    <citation type="submission" date="2018-05" db="EMBL/GenBank/DDBJ databases">
        <authorList>
            <person name="Lanie J.A."/>
            <person name="Ng W.-L."/>
            <person name="Kazmierczak K.M."/>
            <person name="Andrzejewski T.M."/>
            <person name="Davidsen T.M."/>
            <person name="Wayne K.J."/>
            <person name="Tettelin H."/>
            <person name="Glass J.I."/>
            <person name="Rusch D."/>
            <person name="Podicherti R."/>
            <person name="Tsui H.-C.T."/>
            <person name="Winkler M.E."/>
        </authorList>
    </citation>
    <scope>NUCLEOTIDE SEQUENCE</scope>
</reference>
<dbReference type="AlphaFoldDB" id="A0A382Q9L6"/>
<dbReference type="InterPro" id="IPR018708">
    <property type="entry name" value="DUF2225"/>
</dbReference>
<sequence>MTTLLHESIKCSVCKQKSDQRVIGSTNTLGSMDTDTRPPEMERSTMPYWVQKCTHCGYCSLDLSNEIDGAKKNIKKDEYISILNNKAYPKLARQFLCNAYLLKESKEFRSAGYTYLNAAWVCDDENMKPESIFCRKQALKMFDLNIENNKELSSEDICSERLLMTDIARRAEMFEQAYSHKLDGYEKTEDNVLIKIFDFQEKLIEKKDSGCHNVEEVNL</sequence>
<proteinExistence type="predicted"/>
<organism evidence="1">
    <name type="scientific">marine metagenome</name>
    <dbReference type="NCBI Taxonomy" id="408172"/>
    <lineage>
        <taxon>unclassified sequences</taxon>
        <taxon>metagenomes</taxon>
        <taxon>ecological metagenomes</taxon>
    </lineage>
</organism>
<protein>
    <recommendedName>
        <fullName evidence="2">DUF2225 domain-containing protein</fullName>
    </recommendedName>
</protein>
<dbReference type="EMBL" id="UINC01112604">
    <property type="protein sequence ID" value="SVC81670.1"/>
    <property type="molecule type" value="Genomic_DNA"/>
</dbReference>
<evidence type="ECO:0008006" key="2">
    <source>
        <dbReference type="Google" id="ProtNLM"/>
    </source>
</evidence>
<accession>A0A382Q9L6</accession>
<dbReference type="Pfam" id="PF09986">
    <property type="entry name" value="DUF2225"/>
    <property type="match status" value="1"/>
</dbReference>
<name>A0A382Q9L6_9ZZZZ</name>
<gene>
    <name evidence="1" type="ORF">METZ01_LOCUS334524</name>
</gene>
<evidence type="ECO:0000313" key="1">
    <source>
        <dbReference type="EMBL" id="SVC81670.1"/>
    </source>
</evidence>